<proteinExistence type="inferred from homology"/>
<dbReference type="GO" id="GO:0003677">
    <property type="term" value="F:DNA binding"/>
    <property type="evidence" value="ECO:0007669"/>
    <property type="project" value="UniProtKB-KW"/>
</dbReference>
<dbReference type="STRING" id="1642646.ING2E5A_1443"/>
<dbReference type="KEGG" id="pmuc:ING2E5A_1443"/>
<feature type="domain" description="Type I restriction modification DNA specificity" evidence="5">
    <location>
        <begin position="21"/>
        <end position="195"/>
    </location>
</feature>
<keyword evidence="3" id="KW-0238">DNA-binding</keyword>
<evidence type="ECO:0000313" key="6">
    <source>
        <dbReference type="EMBL" id="SCM57652.1"/>
    </source>
</evidence>
<evidence type="ECO:0000256" key="2">
    <source>
        <dbReference type="ARBA" id="ARBA00022747"/>
    </source>
</evidence>
<organism evidence="6 7">
    <name type="scientific">Petrimonas mucosa</name>
    <dbReference type="NCBI Taxonomy" id="1642646"/>
    <lineage>
        <taxon>Bacteria</taxon>
        <taxon>Pseudomonadati</taxon>
        <taxon>Bacteroidota</taxon>
        <taxon>Bacteroidia</taxon>
        <taxon>Bacteroidales</taxon>
        <taxon>Dysgonomonadaceae</taxon>
        <taxon>Petrimonas</taxon>
    </lineage>
</organism>
<dbReference type="PANTHER" id="PTHR30408">
    <property type="entry name" value="TYPE-1 RESTRICTION ENZYME ECOKI SPECIFICITY PROTEIN"/>
    <property type="match status" value="1"/>
</dbReference>
<dbReference type="RefSeq" id="WP_083373234.1">
    <property type="nucleotide sequence ID" value="NZ_LT608328.1"/>
</dbReference>
<keyword evidence="4" id="KW-0175">Coiled coil</keyword>
<dbReference type="InterPro" id="IPR052021">
    <property type="entry name" value="Type-I_RS_S_subunit"/>
</dbReference>
<dbReference type="Pfam" id="PF01420">
    <property type="entry name" value="Methylase_S"/>
    <property type="match status" value="2"/>
</dbReference>
<evidence type="ECO:0000259" key="5">
    <source>
        <dbReference type="Pfam" id="PF01420"/>
    </source>
</evidence>
<feature type="coiled-coil region" evidence="4">
    <location>
        <begin position="369"/>
        <end position="396"/>
    </location>
</feature>
<dbReference type="InterPro" id="IPR000055">
    <property type="entry name" value="Restrct_endonuc_typeI_TRD"/>
</dbReference>
<dbReference type="SUPFAM" id="SSF116734">
    <property type="entry name" value="DNA methylase specificity domain"/>
    <property type="match status" value="2"/>
</dbReference>
<dbReference type="GO" id="GO:0009307">
    <property type="term" value="P:DNA restriction-modification system"/>
    <property type="evidence" value="ECO:0007669"/>
    <property type="project" value="UniProtKB-KW"/>
</dbReference>
<comment type="similarity">
    <text evidence="1">Belongs to the type-I restriction system S methylase family.</text>
</comment>
<evidence type="ECO:0000313" key="7">
    <source>
        <dbReference type="Proteomes" id="UP000178485"/>
    </source>
</evidence>
<evidence type="ECO:0000256" key="1">
    <source>
        <dbReference type="ARBA" id="ARBA00010923"/>
    </source>
</evidence>
<dbReference type="PANTHER" id="PTHR30408:SF12">
    <property type="entry name" value="TYPE I RESTRICTION ENZYME MJAVIII SPECIFICITY SUBUNIT"/>
    <property type="match status" value="1"/>
</dbReference>
<feature type="domain" description="Type I restriction modification DNA specificity" evidence="5">
    <location>
        <begin position="220"/>
        <end position="387"/>
    </location>
</feature>
<sequence>MSTTTPHTQTAYKDTPIGKIPADWEVKKLGEVADIDKESLSSNTPKDYKFDYISLSDVDSEDFNIQTTKQIFETAPSRARRIVRKDDILLSTVRPNLQGFSIIRDEVKDLIASTGFAVISCKNIYNEYLFQFLFGNSIQKQFYQLLVGSNYPAINSSDVKKLKIPLPPLPEQKRIAEVLSTWDQAIQLTEQLIRQKEQRKKWLMQNLLTGKMRLKGFSGEWKKIGAGEVFKSVAKKGYADEELLSATQDKGMIPRTMLEGRVTMPTTGTEGFKLVEVGDFVISLRSFQGGLEYSYYRGLVSPAYTVLKPKKPISEEFYKQYFKSYDFIGHLAIAVIGIRDGKQISYDDFCTVKIPYPTIEEQTAIAEVLQTADKEIELLKAKAEQLKEQKKGLMQQLLTGKLRLKNEIKV</sequence>
<dbReference type="InterPro" id="IPR044946">
    <property type="entry name" value="Restrct_endonuc_typeI_TRD_sf"/>
</dbReference>
<gene>
    <name evidence="6" type="ORF">ING2E5A_1443</name>
</gene>
<evidence type="ECO:0000256" key="3">
    <source>
        <dbReference type="ARBA" id="ARBA00023125"/>
    </source>
</evidence>
<dbReference type="Proteomes" id="UP000178485">
    <property type="component" value="Chromosome i"/>
</dbReference>
<evidence type="ECO:0000256" key="4">
    <source>
        <dbReference type="SAM" id="Coils"/>
    </source>
</evidence>
<protein>
    <recommendedName>
        <fullName evidence="5">Type I restriction modification DNA specificity domain-containing protein</fullName>
    </recommendedName>
</protein>
<dbReference type="Gene3D" id="3.90.220.20">
    <property type="entry name" value="DNA methylase specificity domains"/>
    <property type="match status" value="2"/>
</dbReference>
<dbReference type="REBASE" id="162532">
    <property type="entry name" value="S.PmuE5AORF1441P"/>
</dbReference>
<dbReference type="AlphaFoldDB" id="A0A1G4G6Y1"/>
<keyword evidence="2" id="KW-0680">Restriction system</keyword>
<name>A0A1G4G6Y1_9BACT</name>
<accession>A0A1G4G6Y1</accession>
<dbReference type="EMBL" id="LT608328">
    <property type="protein sequence ID" value="SCM57652.1"/>
    <property type="molecule type" value="Genomic_DNA"/>
</dbReference>
<reference evidence="6 7" key="1">
    <citation type="submission" date="2016-08" db="EMBL/GenBank/DDBJ databases">
        <authorList>
            <person name="Seilhamer J.J."/>
        </authorList>
    </citation>
    <scope>NUCLEOTIDE SEQUENCE [LARGE SCALE GENOMIC DNA]</scope>
    <source>
        <strain evidence="6">ING2-E5A</strain>
    </source>
</reference>
<keyword evidence="7" id="KW-1185">Reference proteome</keyword>